<evidence type="ECO:0000256" key="6">
    <source>
        <dbReference type="RuleBase" id="RU003915"/>
    </source>
</evidence>
<organism evidence="9 10">
    <name type="scientific">Apibacter adventoris</name>
    <dbReference type="NCBI Taxonomy" id="1679466"/>
    <lineage>
        <taxon>Bacteria</taxon>
        <taxon>Pseudomonadati</taxon>
        <taxon>Bacteroidota</taxon>
        <taxon>Flavobacteriia</taxon>
        <taxon>Flavobacteriales</taxon>
        <taxon>Weeksellaceae</taxon>
        <taxon>Apibacter</taxon>
    </lineage>
</organism>
<dbReference type="PANTHER" id="PTHR43811">
    <property type="entry name" value="FKBP-TYPE PEPTIDYL-PROLYL CIS-TRANS ISOMERASE FKPA"/>
    <property type="match status" value="1"/>
</dbReference>
<dbReference type="Pfam" id="PF01346">
    <property type="entry name" value="FKBP_N"/>
    <property type="match status" value="1"/>
</dbReference>
<protein>
    <recommendedName>
        <fullName evidence="6">Peptidyl-prolyl cis-trans isomerase</fullName>
        <ecNumber evidence="6">5.2.1.8</ecNumber>
    </recommendedName>
</protein>
<dbReference type="PROSITE" id="PS51257">
    <property type="entry name" value="PROKAR_LIPOPROTEIN"/>
    <property type="match status" value="1"/>
</dbReference>
<name>A0A2S8A994_9FLAO</name>
<keyword evidence="4 5" id="KW-0413">Isomerase</keyword>
<dbReference type="EMBL" id="PSZM01000042">
    <property type="protein sequence ID" value="PQL91149.1"/>
    <property type="molecule type" value="Genomic_DNA"/>
</dbReference>
<evidence type="ECO:0000256" key="5">
    <source>
        <dbReference type="PROSITE-ProRule" id="PRU00277"/>
    </source>
</evidence>
<dbReference type="GO" id="GO:0003755">
    <property type="term" value="F:peptidyl-prolyl cis-trans isomerase activity"/>
    <property type="evidence" value="ECO:0007669"/>
    <property type="project" value="UniProtKB-UniRule"/>
</dbReference>
<comment type="caution">
    <text evidence="9">The sequence shown here is derived from an EMBL/GenBank/DDBJ whole genome shotgun (WGS) entry which is preliminary data.</text>
</comment>
<keyword evidence="10" id="KW-1185">Reference proteome</keyword>
<evidence type="ECO:0000313" key="9">
    <source>
        <dbReference type="EMBL" id="PQL91149.1"/>
    </source>
</evidence>
<comment type="similarity">
    <text evidence="2 6">Belongs to the FKBP-type PPIase family.</text>
</comment>
<dbReference type="AlphaFoldDB" id="A0A2S8A994"/>
<dbReference type="Gene3D" id="3.10.50.40">
    <property type="match status" value="1"/>
</dbReference>
<proteinExistence type="inferred from homology"/>
<feature type="domain" description="PPIase FKBP-type" evidence="8">
    <location>
        <begin position="139"/>
        <end position="224"/>
    </location>
</feature>
<dbReference type="InterPro" id="IPR046357">
    <property type="entry name" value="PPIase_dom_sf"/>
</dbReference>
<feature type="region of interest" description="Disordered" evidence="7">
    <location>
        <begin position="227"/>
        <end position="259"/>
    </location>
</feature>
<dbReference type="RefSeq" id="WP_105193725.1">
    <property type="nucleotide sequence ID" value="NZ_PSZM01000042.1"/>
</dbReference>
<dbReference type="SUPFAM" id="SSF54534">
    <property type="entry name" value="FKBP-like"/>
    <property type="match status" value="1"/>
</dbReference>
<evidence type="ECO:0000256" key="1">
    <source>
        <dbReference type="ARBA" id="ARBA00000971"/>
    </source>
</evidence>
<dbReference type="OrthoDB" id="9814548at2"/>
<reference evidence="9 10" key="1">
    <citation type="submission" date="2018-02" db="EMBL/GenBank/DDBJ databases">
        <title>Genome sequences of Apibacter spp., gut symbionts of Asian honey bees.</title>
        <authorList>
            <person name="Kwong W.K."/>
            <person name="Steele M.I."/>
            <person name="Moran N.A."/>
        </authorList>
    </citation>
    <scope>NUCLEOTIDE SEQUENCE [LARGE SCALE GENOMIC DNA]</scope>
    <source>
        <strain evidence="10">wkB301</strain>
    </source>
</reference>
<keyword evidence="3 5" id="KW-0697">Rotamase</keyword>
<dbReference type="InterPro" id="IPR036944">
    <property type="entry name" value="PPIase_FKBP_N_sf"/>
</dbReference>
<dbReference type="Proteomes" id="UP000238042">
    <property type="component" value="Unassembled WGS sequence"/>
</dbReference>
<sequence length="259" mass="28882">MIKKTILVLFTGILLVSCNKEKKVTTLKTDDEKASYAIGLSLAQSFKPQGLDKDINLDIVKQAMQDKFENKKLLFPEDSIQSFMTAYIPKHLEKTAKRNTEESKKFLDENKKKSGIKVTNSGLQYKVEKEGTGAKPTDDDLVSVNYVLKTIDGTVIEDSKKATGNKPADIPLSRVVPGWKEGVKLMSKGAKYILYVPSDLAYGENGPAGPNQALIFEIELVDFKPMPKQEAQQENGEKITPEQMEQLKQQMQKAQQGPK</sequence>
<evidence type="ECO:0000313" key="10">
    <source>
        <dbReference type="Proteomes" id="UP000238042"/>
    </source>
</evidence>
<comment type="catalytic activity">
    <reaction evidence="1 5 6">
        <text>[protein]-peptidylproline (omega=180) = [protein]-peptidylproline (omega=0)</text>
        <dbReference type="Rhea" id="RHEA:16237"/>
        <dbReference type="Rhea" id="RHEA-COMP:10747"/>
        <dbReference type="Rhea" id="RHEA-COMP:10748"/>
        <dbReference type="ChEBI" id="CHEBI:83833"/>
        <dbReference type="ChEBI" id="CHEBI:83834"/>
        <dbReference type="EC" id="5.2.1.8"/>
    </reaction>
</comment>
<evidence type="ECO:0000256" key="2">
    <source>
        <dbReference type="ARBA" id="ARBA00006577"/>
    </source>
</evidence>
<evidence type="ECO:0000256" key="7">
    <source>
        <dbReference type="SAM" id="MobiDB-lite"/>
    </source>
</evidence>
<dbReference type="InterPro" id="IPR000774">
    <property type="entry name" value="PPIase_FKBP_N"/>
</dbReference>
<accession>A0A2S8A994</accession>
<feature type="compositionally biased region" description="Low complexity" evidence="7">
    <location>
        <begin position="242"/>
        <end position="259"/>
    </location>
</feature>
<dbReference type="GO" id="GO:0006457">
    <property type="term" value="P:protein folding"/>
    <property type="evidence" value="ECO:0007669"/>
    <property type="project" value="InterPro"/>
</dbReference>
<evidence type="ECO:0000256" key="3">
    <source>
        <dbReference type="ARBA" id="ARBA00023110"/>
    </source>
</evidence>
<dbReference type="InterPro" id="IPR001179">
    <property type="entry name" value="PPIase_FKBP_dom"/>
</dbReference>
<evidence type="ECO:0000256" key="4">
    <source>
        <dbReference type="ARBA" id="ARBA00023235"/>
    </source>
</evidence>
<dbReference type="Gene3D" id="1.10.287.460">
    <property type="entry name" value="Peptidyl-prolyl cis-trans isomerase, FKBP-type, N-terminal domain"/>
    <property type="match status" value="1"/>
</dbReference>
<dbReference type="Pfam" id="PF00254">
    <property type="entry name" value="FKBP_C"/>
    <property type="match status" value="1"/>
</dbReference>
<gene>
    <name evidence="9" type="ORF">C4S77_08695</name>
</gene>
<dbReference type="PROSITE" id="PS50059">
    <property type="entry name" value="FKBP_PPIASE"/>
    <property type="match status" value="1"/>
</dbReference>
<dbReference type="EC" id="5.2.1.8" evidence="6"/>
<evidence type="ECO:0000259" key="8">
    <source>
        <dbReference type="PROSITE" id="PS50059"/>
    </source>
</evidence>
<dbReference type="PANTHER" id="PTHR43811:SF57">
    <property type="entry name" value="FKBP-TYPE PEPTIDYL-PROLYL CIS-TRANS ISOMERASE FKPA-RELATED"/>
    <property type="match status" value="1"/>
</dbReference>